<evidence type="ECO:0000313" key="5">
    <source>
        <dbReference type="Proteomes" id="UP000823388"/>
    </source>
</evidence>
<evidence type="ECO:0000313" key="4">
    <source>
        <dbReference type="EMBL" id="KAG2585125.1"/>
    </source>
</evidence>
<evidence type="ECO:0000256" key="2">
    <source>
        <dbReference type="ARBA" id="ARBA00010846"/>
    </source>
</evidence>
<evidence type="ECO:0000259" key="3">
    <source>
        <dbReference type="PROSITE" id="PS50097"/>
    </source>
</evidence>
<dbReference type="PANTHER" id="PTHR26379:SF469">
    <property type="entry name" value="MAB1"/>
    <property type="match status" value="1"/>
</dbReference>
<dbReference type="AlphaFoldDB" id="A0A8T0RJ70"/>
<dbReference type="InterPro" id="IPR045005">
    <property type="entry name" value="BPM1-6"/>
</dbReference>
<dbReference type="Pfam" id="PF00651">
    <property type="entry name" value="BTB"/>
    <property type="match status" value="1"/>
</dbReference>
<comment type="similarity">
    <text evidence="2">Belongs to the Tdpoz family.</text>
</comment>
<keyword evidence="5" id="KW-1185">Reference proteome</keyword>
<comment type="pathway">
    <text evidence="1">Protein modification; protein ubiquitination.</text>
</comment>
<name>A0A8T0RJ70_PANVG</name>
<protein>
    <recommendedName>
        <fullName evidence="3">BTB domain-containing protein</fullName>
    </recommendedName>
</protein>
<dbReference type="InterPro" id="IPR000210">
    <property type="entry name" value="BTB/POZ_dom"/>
</dbReference>
<dbReference type="InterPro" id="IPR011333">
    <property type="entry name" value="SKP1/BTB/POZ_sf"/>
</dbReference>
<dbReference type="Gene3D" id="1.25.40.420">
    <property type="match status" value="1"/>
</dbReference>
<dbReference type="Gene3D" id="3.30.710.10">
    <property type="entry name" value="Potassium Channel Kv1.1, Chain A"/>
    <property type="match status" value="1"/>
</dbReference>
<feature type="domain" description="BTB" evidence="3">
    <location>
        <begin position="136"/>
        <end position="197"/>
    </location>
</feature>
<dbReference type="GO" id="GO:0016567">
    <property type="term" value="P:protein ubiquitination"/>
    <property type="evidence" value="ECO:0007669"/>
    <property type="project" value="InterPro"/>
</dbReference>
<dbReference type="EMBL" id="CM029047">
    <property type="protein sequence ID" value="KAG2585125.1"/>
    <property type="molecule type" value="Genomic_DNA"/>
</dbReference>
<organism evidence="4 5">
    <name type="scientific">Panicum virgatum</name>
    <name type="common">Blackwell switchgrass</name>
    <dbReference type="NCBI Taxonomy" id="38727"/>
    <lineage>
        <taxon>Eukaryota</taxon>
        <taxon>Viridiplantae</taxon>
        <taxon>Streptophyta</taxon>
        <taxon>Embryophyta</taxon>
        <taxon>Tracheophyta</taxon>
        <taxon>Spermatophyta</taxon>
        <taxon>Magnoliopsida</taxon>
        <taxon>Liliopsida</taxon>
        <taxon>Poales</taxon>
        <taxon>Poaceae</taxon>
        <taxon>PACMAD clade</taxon>
        <taxon>Panicoideae</taxon>
        <taxon>Panicodae</taxon>
        <taxon>Paniceae</taxon>
        <taxon>Panicinae</taxon>
        <taxon>Panicum</taxon>
        <taxon>Panicum sect. Hiantes</taxon>
    </lineage>
</organism>
<dbReference type="PROSITE" id="PS50097">
    <property type="entry name" value="BTB"/>
    <property type="match status" value="1"/>
</dbReference>
<dbReference type="InterPro" id="IPR056423">
    <property type="entry name" value="BACK_BPM_SPOP"/>
</dbReference>
<feature type="non-terminal residue" evidence="4">
    <location>
        <position position="1"/>
    </location>
</feature>
<gene>
    <name evidence="4" type="ORF">PVAP13_6KG349300</name>
</gene>
<dbReference type="SMART" id="SM00225">
    <property type="entry name" value="BTB"/>
    <property type="match status" value="1"/>
</dbReference>
<reference evidence="4" key="1">
    <citation type="submission" date="2020-05" db="EMBL/GenBank/DDBJ databases">
        <title>WGS assembly of Panicum virgatum.</title>
        <authorList>
            <person name="Lovell J.T."/>
            <person name="Jenkins J."/>
            <person name="Shu S."/>
            <person name="Juenger T.E."/>
            <person name="Schmutz J."/>
        </authorList>
    </citation>
    <scope>NUCLEOTIDE SEQUENCE</scope>
    <source>
        <strain evidence="4">AP13</strain>
    </source>
</reference>
<proteinExistence type="inferred from homology"/>
<sequence length="303" mass="32716">PLADRLLPAWVQGRGQRRVLLPLPRAHRRFHKRQRRGHLRGLHDETRQRAVLVLRAHGPAGLLIITTCGGGGVRSLAFRQFVKRKDLDSLYLADGWATIPCGVIVTGRGRDNDPLVAPPPDIGTHLGLLLDCADGSDVSFVVDGARFPAHRAVLAARSPVFKAQLLGPTAKARASSVTVPDMAPATFRAMLRFVYTNACPEDGELGGSPSEVYPRLLAAADRYALDRLKLVCAGKLWGNVSANTVAATLACAKACSCPELKTKCVGFLVDENFRDAVLTDGFVQLVQKFPSMIAELKEAVGKQ</sequence>
<accession>A0A8T0RJ70</accession>
<comment type="caution">
    <text evidence="4">The sequence shown here is derived from an EMBL/GenBank/DDBJ whole genome shotgun (WGS) entry which is preliminary data.</text>
</comment>
<dbReference type="PANTHER" id="PTHR26379">
    <property type="entry name" value="BTB/POZ AND MATH DOMAIN-CONTAINING PROTEIN 1"/>
    <property type="match status" value="1"/>
</dbReference>
<dbReference type="Pfam" id="PF24570">
    <property type="entry name" value="BACK_BPM_SPOP"/>
    <property type="match status" value="1"/>
</dbReference>
<dbReference type="Proteomes" id="UP000823388">
    <property type="component" value="Chromosome 6K"/>
</dbReference>
<evidence type="ECO:0000256" key="1">
    <source>
        <dbReference type="ARBA" id="ARBA00004906"/>
    </source>
</evidence>
<dbReference type="SUPFAM" id="SSF54695">
    <property type="entry name" value="POZ domain"/>
    <property type="match status" value="1"/>
</dbReference>